<keyword evidence="6" id="KW-0663">Pyridoxal phosphate</keyword>
<feature type="domain" description="Small ribosomal subunit protein eS4 central region" evidence="10">
    <location>
        <begin position="302"/>
        <end position="354"/>
    </location>
</feature>
<evidence type="ECO:0000256" key="2">
    <source>
        <dbReference type="ARBA" id="ARBA00006966"/>
    </source>
</evidence>
<sequence length="480" mass="51272">MPLLLHQPLLLLNASADHHLPWRRSSPISSCQGAVTELALPQPWTPSGHPSPISPRPHPLAAAPSYSWWLSLLPWMLAVLPSLVLTSAPCVGWPVAPALGLSSANSAPSIPARILLIGPAQIILMPGRGTTAIAMKPHRVAPSTCSTEYRSTCRPDLQPWLRGRRTPTVSYMAERIVGQGSFGIVFQALGVLVDRLVKAADSVLVCLSKGLGTPVGSVIVGSKAFIDKARILRKTLGGGMRQVGVLCAAAHVAVRDTVGKLADDHKKAKALAVDSASVETNMVFFEVMDPRISPDKLCQVLEQHNFKLCKVRSVLFGQKGIPYLNTYDGRTMRYPDPLIKANDTIKIDLETNKIMDFINSVTAAAPCSAAALAVCRPSPVSPPPPPFPSPPSLSPLPSSLPLAAQPPGHPWPRPWPPPAQPPAAPWPQPRLASLGRALAGPGRALGRPWPLAARQLPPARWFGRAPGRPSRSPSRPVQPP</sequence>
<reference evidence="12" key="3">
    <citation type="submission" date="2021-05" db="UniProtKB">
        <authorList>
            <consortium name="EnsemblPlants"/>
        </authorList>
    </citation>
    <scope>IDENTIFICATION</scope>
    <source>
        <strain evidence="12">cv. B73</strain>
    </source>
</reference>
<evidence type="ECO:0000256" key="8">
    <source>
        <dbReference type="ARBA" id="ARBA00023274"/>
    </source>
</evidence>
<feature type="compositionally biased region" description="Low complexity" evidence="9">
    <location>
        <begin position="395"/>
        <end position="406"/>
    </location>
</feature>
<dbReference type="InParanoid" id="A0A804P6Y3"/>
<evidence type="ECO:0000256" key="3">
    <source>
        <dbReference type="ARBA" id="ARBA00007500"/>
    </source>
</evidence>
<reference evidence="12" key="2">
    <citation type="submission" date="2019-07" db="EMBL/GenBank/DDBJ databases">
        <authorList>
            <person name="Seetharam A."/>
            <person name="Woodhouse M."/>
            <person name="Cannon E."/>
        </authorList>
    </citation>
    <scope>NUCLEOTIDE SEQUENCE [LARGE SCALE GENOMIC DNA]</scope>
    <source>
        <strain evidence="12">cv. B73</strain>
    </source>
</reference>
<dbReference type="SUPFAM" id="SSF53383">
    <property type="entry name" value="PLP-dependent transferases"/>
    <property type="match status" value="1"/>
</dbReference>
<dbReference type="PANTHER" id="PTHR48097:SF9">
    <property type="entry name" value="L-THREONINE ALDOLASE"/>
    <property type="match status" value="1"/>
</dbReference>
<evidence type="ECO:0000256" key="4">
    <source>
        <dbReference type="ARBA" id="ARBA00022730"/>
    </source>
</evidence>
<feature type="compositionally biased region" description="Pro residues" evidence="9">
    <location>
        <begin position="407"/>
        <end position="428"/>
    </location>
</feature>
<dbReference type="GO" id="GO:1990904">
    <property type="term" value="C:ribonucleoprotein complex"/>
    <property type="evidence" value="ECO:0007669"/>
    <property type="project" value="UniProtKB-KW"/>
</dbReference>
<feature type="compositionally biased region" description="Low complexity" evidence="9">
    <location>
        <begin position="466"/>
        <end position="480"/>
    </location>
</feature>
<dbReference type="GO" id="GO:0006545">
    <property type="term" value="P:glycine biosynthetic process"/>
    <property type="evidence" value="ECO:0000318"/>
    <property type="project" value="GO_Central"/>
</dbReference>
<evidence type="ECO:0000256" key="5">
    <source>
        <dbReference type="ARBA" id="ARBA00022884"/>
    </source>
</evidence>
<proteinExistence type="inferred from homology"/>
<organism evidence="12 13">
    <name type="scientific">Zea mays</name>
    <name type="common">Maize</name>
    <dbReference type="NCBI Taxonomy" id="4577"/>
    <lineage>
        <taxon>Eukaryota</taxon>
        <taxon>Viridiplantae</taxon>
        <taxon>Streptophyta</taxon>
        <taxon>Embryophyta</taxon>
        <taxon>Tracheophyta</taxon>
        <taxon>Spermatophyta</taxon>
        <taxon>Magnoliopsida</taxon>
        <taxon>Liliopsida</taxon>
        <taxon>Poales</taxon>
        <taxon>Poaceae</taxon>
        <taxon>PACMAD clade</taxon>
        <taxon>Panicoideae</taxon>
        <taxon>Andropogonodae</taxon>
        <taxon>Andropogoneae</taxon>
        <taxon>Tripsacinae</taxon>
        <taxon>Zea</taxon>
    </lineage>
</organism>
<dbReference type="GO" id="GO:0008732">
    <property type="term" value="F:L-allo-threonine aldolase activity"/>
    <property type="evidence" value="ECO:0000318"/>
    <property type="project" value="GO_Central"/>
</dbReference>
<keyword evidence="7" id="KW-0689">Ribosomal protein</keyword>
<dbReference type="Gramene" id="Zm00001eb212490_T001">
    <property type="protein sequence ID" value="Zm00001eb212490_P001"/>
    <property type="gene ID" value="Zm00001eb212490"/>
</dbReference>
<name>A0A804P6Y3_MAIZE</name>
<keyword evidence="4" id="KW-0699">rRNA-binding</keyword>
<dbReference type="Proteomes" id="UP000007305">
    <property type="component" value="Chromosome 5"/>
</dbReference>
<evidence type="ECO:0000256" key="7">
    <source>
        <dbReference type="ARBA" id="ARBA00022980"/>
    </source>
</evidence>
<dbReference type="FunFam" id="2.40.50.740:FF:000001">
    <property type="entry name" value="40S ribosomal protein S4"/>
    <property type="match status" value="1"/>
</dbReference>
<dbReference type="GO" id="GO:0006567">
    <property type="term" value="P:L-threonine catabolic process"/>
    <property type="evidence" value="ECO:0000318"/>
    <property type="project" value="GO_Central"/>
</dbReference>
<keyword evidence="13" id="KW-1185">Reference proteome</keyword>
<dbReference type="InterPro" id="IPR015424">
    <property type="entry name" value="PyrdxlP-dep_Trfase"/>
</dbReference>
<dbReference type="Gene3D" id="2.40.50.740">
    <property type="match status" value="1"/>
</dbReference>
<dbReference type="Pfam" id="PF01212">
    <property type="entry name" value="Beta_elim_lyase"/>
    <property type="match status" value="1"/>
</dbReference>
<dbReference type="InterPro" id="IPR013845">
    <property type="entry name" value="Ribosomal_eS4_central_region"/>
</dbReference>
<evidence type="ECO:0008006" key="14">
    <source>
        <dbReference type="Google" id="ProtNLM"/>
    </source>
</evidence>
<evidence type="ECO:0000259" key="11">
    <source>
        <dbReference type="Pfam" id="PF01212"/>
    </source>
</evidence>
<evidence type="ECO:0000256" key="6">
    <source>
        <dbReference type="ARBA" id="ARBA00022898"/>
    </source>
</evidence>
<comment type="similarity">
    <text evidence="2">Belongs to the threonine aldolase family.</text>
</comment>
<feature type="compositionally biased region" description="Pro residues" evidence="9">
    <location>
        <begin position="379"/>
        <end position="394"/>
    </location>
</feature>
<keyword evidence="5" id="KW-0694">RNA-binding</keyword>
<dbReference type="GO" id="GO:0019843">
    <property type="term" value="F:rRNA binding"/>
    <property type="evidence" value="ECO:0007669"/>
    <property type="project" value="UniProtKB-KW"/>
</dbReference>
<dbReference type="AlphaFoldDB" id="A0A804P6Y3"/>
<dbReference type="InterPro" id="IPR015421">
    <property type="entry name" value="PyrdxlP-dep_Trfase_major"/>
</dbReference>
<dbReference type="Gene3D" id="3.40.640.10">
    <property type="entry name" value="Type I PLP-dependent aspartate aminotransferase-like (Major domain)"/>
    <property type="match status" value="1"/>
</dbReference>
<keyword evidence="8" id="KW-0687">Ribonucleoprotein</keyword>
<comment type="similarity">
    <text evidence="3">Belongs to the eukaryotic ribosomal protein eS4 family.</text>
</comment>
<feature type="domain" description="Aromatic amino acid beta-eliminating lyase/threonine aldolase" evidence="11">
    <location>
        <begin position="188"/>
        <end position="279"/>
    </location>
</feature>
<dbReference type="GO" id="GO:0005840">
    <property type="term" value="C:ribosome"/>
    <property type="evidence" value="ECO:0007669"/>
    <property type="project" value="UniProtKB-KW"/>
</dbReference>
<comment type="cofactor">
    <cofactor evidence="1">
        <name>pyridoxal 5'-phosphate</name>
        <dbReference type="ChEBI" id="CHEBI:597326"/>
    </cofactor>
</comment>
<reference evidence="13" key="1">
    <citation type="journal article" date="2009" name="Science">
        <title>The B73 maize genome: complexity, diversity, and dynamics.</title>
        <authorList>
            <person name="Schnable P.S."/>
            <person name="Ware D."/>
            <person name="Fulton R.S."/>
            <person name="Stein J.C."/>
            <person name="Wei F."/>
            <person name="Pasternak S."/>
            <person name="Liang C."/>
            <person name="Zhang J."/>
            <person name="Fulton L."/>
            <person name="Graves T.A."/>
            <person name="Minx P."/>
            <person name="Reily A.D."/>
            <person name="Courtney L."/>
            <person name="Kruchowski S.S."/>
            <person name="Tomlinson C."/>
            <person name="Strong C."/>
            <person name="Delehaunty K."/>
            <person name="Fronick C."/>
            <person name="Courtney B."/>
            <person name="Rock S.M."/>
            <person name="Belter E."/>
            <person name="Du F."/>
            <person name="Kim K."/>
            <person name="Abbott R.M."/>
            <person name="Cotton M."/>
            <person name="Levy A."/>
            <person name="Marchetto P."/>
            <person name="Ochoa K."/>
            <person name="Jackson S.M."/>
            <person name="Gillam B."/>
            <person name="Chen W."/>
            <person name="Yan L."/>
            <person name="Higginbotham J."/>
            <person name="Cardenas M."/>
            <person name="Waligorski J."/>
            <person name="Applebaum E."/>
            <person name="Phelps L."/>
            <person name="Falcone J."/>
            <person name="Kanchi K."/>
            <person name="Thane T."/>
            <person name="Scimone A."/>
            <person name="Thane N."/>
            <person name="Henke J."/>
            <person name="Wang T."/>
            <person name="Ruppert J."/>
            <person name="Shah N."/>
            <person name="Rotter K."/>
            <person name="Hodges J."/>
            <person name="Ingenthron E."/>
            <person name="Cordes M."/>
            <person name="Kohlberg S."/>
            <person name="Sgro J."/>
            <person name="Delgado B."/>
            <person name="Mead K."/>
            <person name="Chinwalla A."/>
            <person name="Leonard S."/>
            <person name="Crouse K."/>
            <person name="Collura K."/>
            <person name="Kudrna D."/>
            <person name="Currie J."/>
            <person name="He R."/>
            <person name="Angelova A."/>
            <person name="Rajasekar S."/>
            <person name="Mueller T."/>
            <person name="Lomeli R."/>
            <person name="Scara G."/>
            <person name="Ko A."/>
            <person name="Delaney K."/>
            <person name="Wissotski M."/>
            <person name="Lopez G."/>
            <person name="Campos D."/>
            <person name="Braidotti M."/>
            <person name="Ashley E."/>
            <person name="Golser W."/>
            <person name="Kim H."/>
            <person name="Lee S."/>
            <person name="Lin J."/>
            <person name="Dujmic Z."/>
            <person name="Kim W."/>
            <person name="Talag J."/>
            <person name="Zuccolo A."/>
            <person name="Fan C."/>
            <person name="Sebastian A."/>
            <person name="Kramer M."/>
            <person name="Spiegel L."/>
            <person name="Nascimento L."/>
            <person name="Zutavern T."/>
            <person name="Miller B."/>
            <person name="Ambroise C."/>
            <person name="Muller S."/>
            <person name="Spooner W."/>
            <person name="Narechania A."/>
            <person name="Ren L."/>
            <person name="Wei S."/>
            <person name="Kumari S."/>
            <person name="Faga B."/>
            <person name="Levy M.J."/>
            <person name="McMahan L."/>
            <person name="Van Buren P."/>
            <person name="Vaughn M.W."/>
            <person name="Ying K."/>
            <person name="Yeh C.-T."/>
            <person name="Emrich S.J."/>
            <person name="Jia Y."/>
            <person name="Kalyanaraman A."/>
            <person name="Hsia A.-P."/>
            <person name="Barbazuk W.B."/>
            <person name="Baucom R.S."/>
            <person name="Brutnell T.P."/>
            <person name="Carpita N.C."/>
            <person name="Chaparro C."/>
            <person name="Chia J.-M."/>
            <person name="Deragon J.-M."/>
            <person name="Estill J.C."/>
            <person name="Fu Y."/>
            <person name="Jeddeloh J.A."/>
            <person name="Han Y."/>
            <person name="Lee H."/>
            <person name="Li P."/>
            <person name="Lisch D.R."/>
            <person name="Liu S."/>
            <person name="Liu Z."/>
            <person name="Nagel D.H."/>
            <person name="McCann M.C."/>
            <person name="SanMiguel P."/>
            <person name="Myers A.M."/>
            <person name="Nettleton D."/>
            <person name="Nguyen J."/>
            <person name="Penning B.W."/>
            <person name="Ponnala L."/>
            <person name="Schneider K.L."/>
            <person name="Schwartz D.C."/>
            <person name="Sharma A."/>
            <person name="Soderlund C."/>
            <person name="Springer N.M."/>
            <person name="Sun Q."/>
            <person name="Wang H."/>
            <person name="Waterman M."/>
            <person name="Westerman R."/>
            <person name="Wolfgruber T.K."/>
            <person name="Yang L."/>
            <person name="Yu Y."/>
            <person name="Zhang L."/>
            <person name="Zhou S."/>
            <person name="Zhu Q."/>
            <person name="Bennetzen J.L."/>
            <person name="Dawe R.K."/>
            <person name="Jiang J."/>
            <person name="Jiang N."/>
            <person name="Presting G.G."/>
            <person name="Wessler S.R."/>
            <person name="Aluru S."/>
            <person name="Martienssen R.A."/>
            <person name="Clifton S.W."/>
            <person name="McCombie W.R."/>
            <person name="Wing R.A."/>
            <person name="Wilson R.K."/>
        </authorList>
    </citation>
    <scope>NUCLEOTIDE SEQUENCE [LARGE SCALE GENOMIC DNA]</scope>
    <source>
        <strain evidence="13">cv. B73</strain>
    </source>
</reference>
<dbReference type="InterPro" id="IPR001597">
    <property type="entry name" value="ArAA_b-elim_lyase/Thr_aldolase"/>
</dbReference>
<dbReference type="InterPro" id="IPR038237">
    <property type="entry name" value="Ribosomal_eS4_central_sf"/>
</dbReference>
<feature type="compositionally biased region" description="Low complexity" evidence="9">
    <location>
        <begin position="429"/>
        <end position="448"/>
    </location>
</feature>
<dbReference type="Pfam" id="PF00900">
    <property type="entry name" value="Ribosomal_S4e"/>
    <property type="match status" value="1"/>
</dbReference>
<dbReference type="GO" id="GO:0005829">
    <property type="term" value="C:cytosol"/>
    <property type="evidence" value="ECO:0000318"/>
    <property type="project" value="GO_Central"/>
</dbReference>
<evidence type="ECO:0000313" key="12">
    <source>
        <dbReference type="EnsemblPlants" id="Zm00001eb212490_P001"/>
    </source>
</evidence>
<evidence type="ECO:0000256" key="1">
    <source>
        <dbReference type="ARBA" id="ARBA00001933"/>
    </source>
</evidence>
<protein>
    <recommendedName>
        <fullName evidence="14">Low-specificity L-threonine aldolase 1</fullName>
    </recommendedName>
</protein>
<accession>A0A804P6Y3</accession>
<dbReference type="PANTHER" id="PTHR48097">
    <property type="entry name" value="L-THREONINE ALDOLASE-RELATED"/>
    <property type="match status" value="1"/>
</dbReference>
<evidence type="ECO:0000313" key="13">
    <source>
        <dbReference type="Proteomes" id="UP000007305"/>
    </source>
</evidence>
<dbReference type="EnsemblPlants" id="Zm00001eb212490_T001">
    <property type="protein sequence ID" value="Zm00001eb212490_P001"/>
    <property type="gene ID" value="Zm00001eb212490"/>
</dbReference>
<evidence type="ECO:0000259" key="10">
    <source>
        <dbReference type="Pfam" id="PF00900"/>
    </source>
</evidence>
<feature type="region of interest" description="Disordered" evidence="9">
    <location>
        <begin position="378"/>
        <end position="480"/>
    </location>
</feature>
<evidence type="ECO:0000256" key="9">
    <source>
        <dbReference type="SAM" id="MobiDB-lite"/>
    </source>
</evidence>